<dbReference type="Proteomes" id="UP001164929">
    <property type="component" value="Chromosome 1"/>
</dbReference>
<feature type="region of interest" description="Disordered" evidence="1">
    <location>
        <begin position="14"/>
        <end position="65"/>
    </location>
</feature>
<name>A0AAD6RP79_9ROSI</name>
<evidence type="ECO:0000256" key="1">
    <source>
        <dbReference type="SAM" id="MobiDB-lite"/>
    </source>
</evidence>
<organism evidence="2 3">
    <name type="scientific">Populus alba x Populus x berolinensis</name>
    <dbReference type="NCBI Taxonomy" id="444605"/>
    <lineage>
        <taxon>Eukaryota</taxon>
        <taxon>Viridiplantae</taxon>
        <taxon>Streptophyta</taxon>
        <taxon>Embryophyta</taxon>
        <taxon>Tracheophyta</taxon>
        <taxon>Spermatophyta</taxon>
        <taxon>Magnoliopsida</taxon>
        <taxon>eudicotyledons</taxon>
        <taxon>Gunneridae</taxon>
        <taxon>Pentapetalae</taxon>
        <taxon>rosids</taxon>
        <taxon>fabids</taxon>
        <taxon>Malpighiales</taxon>
        <taxon>Salicaceae</taxon>
        <taxon>Saliceae</taxon>
        <taxon>Populus</taxon>
    </lineage>
</organism>
<dbReference type="AlphaFoldDB" id="A0AAD6RP79"/>
<comment type="caution">
    <text evidence="2">The sequence shown here is derived from an EMBL/GenBank/DDBJ whole genome shotgun (WGS) entry which is preliminary data.</text>
</comment>
<sequence>MKQATVAVNSNLFSFPNSQIPPECPSSRPLTSSSLSHTVTPSLTPKSQLRPIIPSLSHTPERDEGTNWEPKLCFFLSNGGESVIRDKKLSGFAVNLCSSSGFAVNR</sequence>
<feature type="compositionally biased region" description="Polar residues" evidence="1">
    <location>
        <begin position="37"/>
        <end position="47"/>
    </location>
</feature>
<proteinExistence type="predicted"/>
<keyword evidence="3" id="KW-1185">Reference proteome</keyword>
<evidence type="ECO:0000313" key="2">
    <source>
        <dbReference type="EMBL" id="KAJ7011995.1"/>
    </source>
</evidence>
<dbReference type="EMBL" id="JAQIZT010000001">
    <property type="protein sequence ID" value="KAJ7011995.1"/>
    <property type="molecule type" value="Genomic_DNA"/>
</dbReference>
<protein>
    <submittedName>
        <fullName evidence="2">Uncharacterized protein</fullName>
    </submittedName>
</protein>
<evidence type="ECO:0000313" key="3">
    <source>
        <dbReference type="Proteomes" id="UP001164929"/>
    </source>
</evidence>
<reference evidence="2 3" key="1">
    <citation type="journal article" date="2023" name="Mol. Ecol. Resour.">
        <title>Chromosome-level genome assembly of a triploid poplar Populus alba 'Berolinensis'.</title>
        <authorList>
            <person name="Chen S."/>
            <person name="Yu Y."/>
            <person name="Wang X."/>
            <person name="Wang S."/>
            <person name="Zhang T."/>
            <person name="Zhou Y."/>
            <person name="He R."/>
            <person name="Meng N."/>
            <person name="Wang Y."/>
            <person name="Liu W."/>
            <person name="Liu Z."/>
            <person name="Liu J."/>
            <person name="Guo Q."/>
            <person name="Huang H."/>
            <person name="Sederoff R.R."/>
            <person name="Wang G."/>
            <person name="Qu G."/>
            <person name="Chen S."/>
        </authorList>
    </citation>
    <scope>NUCLEOTIDE SEQUENCE [LARGE SCALE GENOMIC DNA]</scope>
    <source>
        <strain evidence="2">SC-2020</strain>
    </source>
</reference>
<accession>A0AAD6RP79</accession>
<feature type="compositionally biased region" description="Low complexity" evidence="1">
    <location>
        <begin position="25"/>
        <end position="36"/>
    </location>
</feature>
<gene>
    <name evidence="2" type="ORF">NC653_002169</name>
</gene>